<sequence length="92" mass="10279">MKAMAMKQLALGFFIALFGSVTVTTTPGMAEFRRMGQKGDEALIRAIAPKFTLNWVRCISRMAIWRLPLMVRVDAVRTPAITLLMACVAWSM</sequence>
<evidence type="ECO:0000313" key="1">
    <source>
        <dbReference type="EMBL" id="MBK7413850.1"/>
    </source>
</evidence>
<organism evidence="1 2">
    <name type="scientific">Candidatus Dechloromonas phosphorivorans</name>
    <dbReference type="NCBI Taxonomy" id="2899244"/>
    <lineage>
        <taxon>Bacteria</taxon>
        <taxon>Pseudomonadati</taxon>
        <taxon>Pseudomonadota</taxon>
        <taxon>Betaproteobacteria</taxon>
        <taxon>Rhodocyclales</taxon>
        <taxon>Azonexaceae</taxon>
        <taxon>Dechloromonas</taxon>
    </lineage>
</organism>
<dbReference type="EMBL" id="JADJMS010000003">
    <property type="protein sequence ID" value="MBK7413850.1"/>
    <property type="molecule type" value="Genomic_DNA"/>
</dbReference>
<gene>
    <name evidence="1" type="ORF">IPJ38_00625</name>
</gene>
<evidence type="ECO:0000313" key="2">
    <source>
        <dbReference type="Proteomes" id="UP000739411"/>
    </source>
</evidence>
<reference evidence="1 2" key="1">
    <citation type="submission" date="2020-10" db="EMBL/GenBank/DDBJ databases">
        <title>Connecting structure to function with the recovery of over 1000 high-quality activated sludge metagenome-assembled genomes encoding full-length rRNA genes using long-read sequencing.</title>
        <authorList>
            <person name="Singleton C.M."/>
            <person name="Petriglieri F."/>
            <person name="Kristensen J.M."/>
            <person name="Kirkegaard R.H."/>
            <person name="Michaelsen T.Y."/>
            <person name="Andersen M.H."/>
            <person name="Karst S.M."/>
            <person name="Dueholm M.S."/>
            <person name="Nielsen P.H."/>
            <person name="Albertsen M."/>
        </authorList>
    </citation>
    <scope>NUCLEOTIDE SEQUENCE [LARGE SCALE GENOMIC DNA]</scope>
    <source>
        <strain evidence="1">EsbW_18-Q3-R4-48_BATAC.463</strain>
    </source>
</reference>
<proteinExistence type="predicted"/>
<comment type="caution">
    <text evidence="1">The sequence shown here is derived from an EMBL/GenBank/DDBJ whole genome shotgun (WGS) entry which is preliminary data.</text>
</comment>
<protein>
    <submittedName>
        <fullName evidence="1">Uncharacterized protein</fullName>
    </submittedName>
</protein>
<accession>A0A935K768</accession>
<name>A0A935K768_9RHOO</name>
<dbReference type="AlphaFoldDB" id="A0A935K768"/>
<dbReference type="Proteomes" id="UP000739411">
    <property type="component" value="Unassembled WGS sequence"/>
</dbReference>